<comment type="caution">
    <text evidence="9">The sequence shown here is derived from an EMBL/GenBank/DDBJ whole genome shotgun (WGS) entry which is preliminary data.</text>
</comment>
<reference evidence="10" key="3">
    <citation type="submission" date="2021-06" db="EMBL/GenBank/DDBJ databases">
        <title>Genomic Description and Analysis of Intracellular Bacteria, Candidatus Berkiella cookevillensis and Candidatus Berkiella aquae.</title>
        <authorList>
            <person name="Kidane D.T."/>
            <person name="Mehari Y.T."/>
            <person name="Rice F.C."/>
            <person name="Arivett B.A."/>
            <person name="Farone A.L."/>
            <person name="Berk S.G."/>
            <person name="Farone M.B."/>
        </authorList>
    </citation>
    <scope>NUCLEOTIDE SEQUENCE</scope>
    <source>
        <strain evidence="10">HT99</strain>
    </source>
</reference>
<dbReference type="Proteomes" id="UP000051497">
    <property type="component" value="Unassembled WGS sequence"/>
</dbReference>
<keyword evidence="9" id="KW-0966">Cell projection</keyword>
<evidence type="ECO:0000256" key="1">
    <source>
        <dbReference type="ARBA" id="ARBA00004117"/>
    </source>
</evidence>
<dbReference type="Pfam" id="PF00460">
    <property type="entry name" value="Flg_bb_rod"/>
    <property type="match status" value="1"/>
</dbReference>
<accession>A0A0Q9YL80</accession>
<evidence type="ECO:0000256" key="4">
    <source>
        <dbReference type="ARBA" id="ARBA00023143"/>
    </source>
</evidence>
<feature type="domain" description="Flagellar basal body rod protein N-terminal" evidence="7">
    <location>
        <begin position="8"/>
        <end position="32"/>
    </location>
</feature>
<dbReference type="InterPro" id="IPR006299">
    <property type="entry name" value="FlgC"/>
</dbReference>
<name>A0A0Q9YL80_9GAMM</name>
<evidence type="ECO:0000313" key="9">
    <source>
        <dbReference type="EMBL" id="KRG21515.1"/>
    </source>
</evidence>
<dbReference type="STRING" id="295108.HT99x_01267"/>
<dbReference type="AlphaFoldDB" id="A0A0Q9YL80"/>
<dbReference type="EMBL" id="LKAJ01000004">
    <property type="protein sequence ID" value="KRG21515.1"/>
    <property type="molecule type" value="Genomic_DNA"/>
</dbReference>
<evidence type="ECO:0000256" key="5">
    <source>
        <dbReference type="ARBA" id="ARBA00025933"/>
    </source>
</evidence>
<evidence type="ECO:0000256" key="3">
    <source>
        <dbReference type="ARBA" id="ARBA00017941"/>
    </source>
</evidence>
<dbReference type="Pfam" id="PF06429">
    <property type="entry name" value="Flg_bbr_C"/>
    <property type="match status" value="1"/>
</dbReference>
<keyword evidence="9" id="KW-0969">Cilium</keyword>
<dbReference type="InterPro" id="IPR019776">
    <property type="entry name" value="Flagellar_basal_body_rod_CS"/>
</dbReference>
<evidence type="ECO:0000259" key="8">
    <source>
        <dbReference type="Pfam" id="PF06429"/>
    </source>
</evidence>
<evidence type="ECO:0000313" key="11">
    <source>
        <dbReference type="Proteomes" id="UP000051497"/>
    </source>
</evidence>
<dbReference type="PROSITE" id="PS00588">
    <property type="entry name" value="FLAGELLA_BB_ROD"/>
    <property type="match status" value="1"/>
</dbReference>
<comment type="subcellular location">
    <subcellularLocation>
        <location evidence="1 6">Bacterial flagellum basal body</location>
    </subcellularLocation>
</comment>
<dbReference type="PATRIC" id="fig|1590043.3.peg.1284"/>
<keyword evidence="4 6" id="KW-0975">Bacterial flagellum</keyword>
<dbReference type="PANTHER" id="PTHR30435:SF29">
    <property type="entry name" value="FLAGELLAR BASAL-BODY ROD PROTEIN FLGC"/>
    <property type="match status" value="1"/>
</dbReference>
<reference evidence="9" key="1">
    <citation type="submission" date="2015-09" db="EMBL/GenBank/DDBJ databases">
        <title>Draft Genome Sequences of Two Novel Amoeba-resistant Intranuclear Bacteria, Candidatus Berkiella cookevillensis and Candidatus Berkiella aquae.</title>
        <authorList>
            <person name="Mehari Y.T."/>
            <person name="Arivett B.A."/>
            <person name="Farone A.L."/>
            <person name="Gunderson J.H."/>
            <person name="Farone M.B."/>
        </authorList>
    </citation>
    <scope>NUCLEOTIDE SEQUENCE [LARGE SCALE GENOMIC DNA]</scope>
    <source>
        <strain evidence="9">HT99</strain>
    </source>
</reference>
<dbReference type="GO" id="GO:0071978">
    <property type="term" value="P:bacterial-type flagellum-dependent swarming motility"/>
    <property type="evidence" value="ECO:0007669"/>
    <property type="project" value="TreeGrafter"/>
</dbReference>
<dbReference type="EMBL" id="LKAJ02000001">
    <property type="protein sequence ID" value="MCS5711446.1"/>
    <property type="molecule type" value="Genomic_DNA"/>
</dbReference>
<protein>
    <recommendedName>
        <fullName evidence="3 6">Flagellar basal-body rod protein FlgC</fullName>
    </recommendedName>
</protein>
<evidence type="ECO:0000256" key="6">
    <source>
        <dbReference type="RuleBase" id="RU362062"/>
    </source>
</evidence>
<comment type="similarity">
    <text evidence="2">Belongs to the flagella basal body rod proteins family.</text>
</comment>
<organism evidence="9">
    <name type="scientific">Candidatus Berkiella aquae</name>
    <dbReference type="NCBI Taxonomy" id="295108"/>
    <lineage>
        <taxon>Bacteria</taxon>
        <taxon>Pseudomonadati</taxon>
        <taxon>Pseudomonadota</taxon>
        <taxon>Gammaproteobacteria</taxon>
        <taxon>Candidatus Berkiellales</taxon>
        <taxon>Candidatus Berkiellaceae</taxon>
        <taxon>Candidatus Berkiella</taxon>
    </lineage>
</organism>
<evidence type="ECO:0000259" key="7">
    <source>
        <dbReference type="Pfam" id="PF00460"/>
    </source>
</evidence>
<dbReference type="OrthoDB" id="9794148at2"/>
<gene>
    <name evidence="9" type="primary">flgC</name>
    <name evidence="10" type="ORF">HT99x_008360</name>
    <name evidence="9" type="ORF">HT99x_01267</name>
</gene>
<proteinExistence type="inferred from homology"/>
<dbReference type="NCBIfam" id="TIGR01395">
    <property type="entry name" value="FlgC"/>
    <property type="match status" value="1"/>
</dbReference>
<dbReference type="InterPro" id="IPR001444">
    <property type="entry name" value="Flag_bb_rod_N"/>
</dbReference>
<evidence type="ECO:0000313" key="10">
    <source>
        <dbReference type="EMBL" id="MCS5711446.1"/>
    </source>
</evidence>
<sequence length="141" mass="15394">MSTFNIFDVAGMGMSVQSLRLNTIASNLANAESVAGSPEDAYRSRHPVFSTVQMQAMNDAIEDAASVGIEVTDIMQSDKDVQKKYDPNNPKADSNGYVYLSNVNVADQMADMISASRTFQTNAEMMRSAKELMQNIINIGK</sequence>
<keyword evidence="11" id="KW-1185">Reference proteome</keyword>
<dbReference type="GO" id="GO:0030694">
    <property type="term" value="C:bacterial-type flagellum basal body, rod"/>
    <property type="evidence" value="ECO:0007669"/>
    <property type="project" value="UniProtKB-UniRule"/>
</dbReference>
<feature type="domain" description="Flagellar basal-body/hook protein C-terminal" evidence="8">
    <location>
        <begin position="95"/>
        <end position="139"/>
    </location>
</feature>
<dbReference type="RefSeq" id="WP_075065899.1">
    <property type="nucleotide sequence ID" value="NZ_LKAJ02000001.1"/>
</dbReference>
<dbReference type="InterPro" id="IPR010930">
    <property type="entry name" value="Flg_bb/hook_C_dom"/>
</dbReference>
<evidence type="ECO:0000256" key="2">
    <source>
        <dbReference type="ARBA" id="ARBA00009677"/>
    </source>
</evidence>
<keyword evidence="9" id="KW-0282">Flagellum</keyword>
<comment type="subunit">
    <text evidence="5 6">The basal body constitutes a major portion of the flagellar organelle and consists of four rings (L,P,S, and M) mounted on a central rod. The rod consists of about 26 subunits of FlgG in the distal portion, and FlgB, FlgC and FlgF are thought to build up the proximal portion of the rod with about 6 subunits each.</text>
</comment>
<reference evidence="10" key="2">
    <citation type="journal article" date="2016" name="Genome Announc.">
        <title>Draft Genome Sequences of Two Novel Amoeba-Resistant Intranuclear Bacteria, 'Candidatus Berkiella cookevillensis' and 'Candidatus Berkiella aquae'.</title>
        <authorList>
            <person name="Mehari Y.T."/>
            <person name="Arivett B.A."/>
            <person name="Farone A.L."/>
            <person name="Gunderson J.H."/>
            <person name="Farone M.B."/>
        </authorList>
    </citation>
    <scope>NUCLEOTIDE SEQUENCE</scope>
    <source>
        <strain evidence="10">HT99</strain>
    </source>
</reference>
<dbReference type="PANTHER" id="PTHR30435">
    <property type="entry name" value="FLAGELLAR PROTEIN"/>
    <property type="match status" value="1"/>
</dbReference>